<dbReference type="OrthoDB" id="7929427at2"/>
<dbReference type="AlphaFoldDB" id="A0A1I6EIJ7"/>
<accession>A0A1I6EIJ7</accession>
<dbReference type="Proteomes" id="UP000199302">
    <property type="component" value="Unassembled WGS sequence"/>
</dbReference>
<dbReference type="RefSeq" id="WP_092082018.1">
    <property type="nucleotide sequence ID" value="NZ_FOYI01000012.1"/>
</dbReference>
<protein>
    <submittedName>
        <fullName evidence="1">Uncharacterized protein</fullName>
    </submittedName>
</protein>
<dbReference type="STRING" id="871652.SAMN04515673_11263"/>
<name>A0A1I6EIJ7_9RHOB</name>
<proteinExistence type="predicted"/>
<evidence type="ECO:0000313" key="2">
    <source>
        <dbReference type="Proteomes" id="UP000199302"/>
    </source>
</evidence>
<sequence length="510" mass="52336">MPSDAPTGRSRAALGLAGLIALCAGAVPALEAASGAARLLTGAAEEVALRVETPGVDVAPLGAEGALLTGLLPFSVTGLPPSLWAASDGEALVRALARLPAPRLPALQDQLHDLLLAEASPPKSASGASSPTPRFLTARIDALLRVGAVEEAGALLDRLDIRASELTARAFDIALLIGTENTACARIDGTTVIAPSLPARIFCLARGGDWSAAALAFGTGGALGRIPPADEALLERFLHPEFYEEAGPLPPPAEISPLRFRIHESLGEPLPTEALPLTYAVSDLRGVSGWRAQITAAERLAAAGALPGNRLLAILTERSPAASGGIWDRAEAVQALDRALIARDAAAVAGALPEAWARAQAAGLAGPLAEMFGQQVWAMGLSGTPGDIAFDLALLTDAYESAARARRVSRRIDGMLIALAKGQPGSARPRTLREAAIRDGFTLEPPAARAEMLAEGRLGEAVLAALADLSDGPESAPAQIRSGLSTLRAAGLEDTARRTGLQLLLLGAPE</sequence>
<evidence type="ECO:0000313" key="1">
    <source>
        <dbReference type="EMBL" id="SFR17381.1"/>
    </source>
</evidence>
<organism evidence="1 2">
    <name type="scientific">Poseidonocella sedimentorum</name>
    <dbReference type="NCBI Taxonomy" id="871652"/>
    <lineage>
        <taxon>Bacteria</taxon>
        <taxon>Pseudomonadati</taxon>
        <taxon>Pseudomonadota</taxon>
        <taxon>Alphaproteobacteria</taxon>
        <taxon>Rhodobacterales</taxon>
        <taxon>Roseobacteraceae</taxon>
        <taxon>Poseidonocella</taxon>
    </lineage>
</organism>
<gene>
    <name evidence="1" type="ORF">SAMN04515673_11263</name>
</gene>
<keyword evidence="2" id="KW-1185">Reference proteome</keyword>
<reference evidence="1 2" key="1">
    <citation type="submission" date="2016-10" db="EMBL/GenBank/DDBJ databases">
        <authorList>
            <person name="de Groot N.N."/>
        </authorList>
    </citation>
    <scope>NUCLEOTIDE SEQUENCE [LARGE SCALE GENOMIC DNA]</scope>
    <source>
        <strain evidence="2">KMM 9023,NRIC 0796,JCM 17311,KCTC 23692</strain>
    </source>
</reference>
<dbReference type="EMBL" id="FOYI01000012">
    <property type="protein sequence ID" value="SFR17381.1"/>
    <property type="molecule type" value="Genomic_DNA"/>
</dbReference>